<dbReference type="RefSeq" id="YP_009833494.1">
    <property type="nucleotide sequence ID" value="NC_048664.1"/>
</dbReference>
<proteinExistence type="predicted"/>
<organism evidence="1 2">
    <name type="scientific">Cronobacter phage vB_CsaP_009</name>
    <dbReference type="NCBI Taxonomy" id="2699738"/>
    <lineage>
        <taxon>Viruses</taxon>
        <taxon>Duplodnaviria</taxon>
        <taxon>Heunggongvirae</taxon>
        <taxon>Uroviricota</taxon>
        <taxon>Caudoviricetes</taxon>
        <taxon>Grimontviridae</taxon>
        <taxon>Privateervirus</taxon>
        <taxon>Privateervirus pv009</taxon>
    </lineage>
</organism>
<evidence type="ECO:0000313" key="1">
    <source>
        <dbReference type="EMBL" id="BBU72761.1"/>
    </source>
</evidence>
<dbReference type="GeneID" id="55603549"/>
<dbReference type="EMBL" id="LC519601">
    <property type="protein sequence ID" value="BBU72761.1"/>
    <property type="molecule type" value="Genomic_DNA"/>
</dbReference>
<keyword evidence="2" id="KW-1185">Reference proteome</keyword>
<dbReference type="Proteomes" id="UP000479051">
    <property type="component" value="Segment"/>
</dbReference>
<sequence>MARKSTDIDNSDIINLFNMMGIEEYYDCPKWIRNCIESSSRIGHSNPSSFTAIFYCLFTLPRINFNSIQKFVNGKSEVVHGRVYSDRHVYAFMNRVLSCRSSIDYHYWKSFGGCLNDHRNVFDDNDKSFRYFDGLTLSEIFTNKAVSIHEKVS</sequence>
<name>A0A679FGF4_9CAUD</name>
<evidence type="ECO:0000313" key="2">
    <source>
        <dbReference type="Proteomes" id="UP000479051"/>
    </source>
</evidence>
<protein>
    <submittedName>
        <fullName evidence="1">Uncharacterized protein</fullName>
    </submittedName>
</protein>
<dbReference type="KEGG" id="vg:55603549"/>
<reference evidence="1 2" key="1">
    <citation type="submission" date="2020-01" db="EMBL/GenBank/DDBJ databases">
        <title>Isolation, characterization and genomic analysis of a lytic bacteriophage vB_CsaP_009 infecting Cronobacter.</title>
        <authorList>
            <person name="Soleimani-Delfan A."/>
            <person name="Shahin K."/>
            <person name="Barazandeh M."/>
            <person name="Komijani M."/>
        </authorList>
    </citation>
    <scope>NUCLEOTIDE SEQUENCE [LARGE SCALE GENOMIC DNA]</scope>
</reference>
<accession>A0A679FGF4</accession>